<proteinExistence type="predicted"/>
<dbReference type="OrthoDB" id="3257809at2"/>
<reference evidence="1 2" key="1">
    <citation type="submission" date="2015-10" db="EMBL/GenBank/DDBJ databases">
        <title>Draft Genome of Actinomyces odontolyticus subsp. actinosynbacter strain XH001.</title>
        <authorList>
            <person name="Mclean J.S."/>
            <person name="He X."/>
        </authorList>
    </citation>
    <scope>NUCLEOTIDE SEQUENCE [LARGE SCALE GENOMIC DNA]</scope>
    <source>
        <strain evidence="1 2">XH001</strain>
    </source>
</reference>
<accession>A0A0V8RRL5</accession>
<evidence type="ECO:0000313" key="1">
    <source>
        <dbReference type="EMBL" id="KSW10594.1"/>
    </source>
</evidence>
<dbReference type="EMBL" id="LLVT01000003">
    <property type="protein sequence ID" value="KSW10594.1"/>
    <property type="molecule type" value="Genomic_DNA"/>
</dbReference>
<evidence type="ECO:0000313" key="2">
    <source>
        <dbReference type="Proteomes" id="UP000054686"/>
    </source>
</evidence>
<comment type="caution">
    <text evidence="1">The sequence shown here is derived from an EMBL/GenBank/DDBJ whole genome shotgun (WGS) entry which is preliminary data.</text>
</comment>
<organism evidence="1 2">
    <name type="scientific">Schaalia odontolytica</name>
    <dbReference type="NCBI Taxonomy" id="1660"/>
    <lineage>
        <taxon>Bacteria</taxon>
        <taxon>Bacillati</taxon>
        <taxon>Actinomycetota</taxon>
        <taxon>Actinomycetes</taxon>
        <taxon>Actinomycetales</taxon>
        <taxon>Actinomycetaceae</taxon>
        <taxon>Schaalia</taxon>
    </lineage>
</organism>
<protein>
    <submittedName>
        <fullName evidence="1">Uncharacterized protein</fullName>
    </submittedName>
</protein>
<sequence>MFVDGEVKRRDDQRLEYIRMTALTEGTPASSRPMSRVARKLAESSEEIPATAGLSLPALQGDACVPPTKALPVVDAETDVDA</sequence>
<gene>
    <name evidence="1" type="ORF">APY09_08850</name>
</gene>
<name>A0A0V8RRL5_9ACTO</name>
<dbReference type="AlphaFoldDB" id="A0A0V8RRL5"/>
<dbReference type="Proteomes" id="UP000054686">
    <property type="component" value="Unassembled WGS sequence"/>
</dbReference>